<keyword evidence="4 6" id="KW-1133">Transmembrane helix</keyword>
<dbReference type="Pfam" id="PF06146">
    <property type="entry name" value="PsiE"/>
    <property type="match status" value="1"/>
</dbReference>
<feature type="transmembrane region" description="Helical" evidence="6">
    <location>
        <begin position="54"/>
        <end position="72"/>
    </location>
</feature>
<dbReference type="GO" id="GO:0005886">
    <property type="term" value="C:plasma membrane"/>
    <property type="evidence" value="ECO:0007669"/>
    <property type="project" value="UniProtKB-SubCell"/>
</dbReference>
<evidence type="ECO:0000256" key="5">
    <source>
        <dbReference type="ARBA" id="ARBA00023136"/>
    </source>
</evidence>
<evidence type="ECO:0000313" key="7">
    <source>
        <dbReference type="EMBL" id="VFQ43829.1"/>
    </source>
</evidence>
<dbReference type="EMBL" id="CAADHO010000002">
    <property type="protein sequence ID" value="VFQ43829.1"/>
    <property type="molecule type" value="Genomic_DNA"/>
</dbReference>
<reference evidence="7 8" key="1">
    <citation type="submission" date="2019-03" db="EMBL/GenBank/DDBJ databases">
        <authorList>
            <person name="Nijsse B."/>
        </authorList>
    </citation>
    <scope>NUCLEOTIDE SEQUENCE [LARGE SCALE GENOMIC DNA]</scope>
    <source>
        <strain evidence="7">Desulfoluna butyratoxydans MSL71</strain>
    </source>
</reference>
<keyword evidence="8" id="KW-1185">Reference proteome</keyword>
<name>A0A4U8YL12_9BACT</name>
<evidence type="ECO:0000256" key="2">
    <source>
        <dbReference type="ARBA" id="ARBA00022475"/>
    </source>
</evidence>
<comment type="subcellular location">
    <subcellularLocation>
        <location evidence="1">Cell membrane</location>
        <topology evidence="1">Multi-pass membrane protein</topology>
    </subcellularLocation>
</comment>
<evidence type="ECO:0000313" key="8">
    <source>
        <dbReference type="Proteomes" id="UP000507962"/>
    </source>
</evidence>
<keyword evidence="5 6" id="KW-0472">Membrane</keyword>
<evidence type="ECO:0000256" key="4">
    <source>
        <dbReference type="ARBA" id="ARBA00022989"/>
    </source>
</evidence>
<dbReference type="InterPro" id="IPR020948">
    <property type="entry name" value="P_starv_induced_PsiE-like"/>
</dbReference>
<protein>
    <submittedName>
        <fullName evidence="7">Phosphate-starvation-induced psie-like</fullName>
    </submittedName>
</protein>
<feature type="transmembrane region" description="Helical" evidence="6">
    <location>
        <begin position="153"/>
        <end position="171"/>
    </location>
</feature>
<sequence length="177" mass="20234">MLTCFTHTRCTLDPMEQINEPVWQKNRDQEGPARTGRILETIHPRAIFFKTQEVMVNIMTVYIIVVLAAGLGKTLLDARHLLHMMDGEGFTFVVAEILSFLVMLELFRGFVDFFSTRRIRLHTMMDPAILFVVREVMITLYRDEAKGPSWEVLTGFALLLVSLGVIRTLAVRYTPGS</sequence>
<evidence type="ECO:0000256" key="3">
    <source>
        <dbReference type="ARBA" id="ARBA00022692"/>
    </source>
</evidence>
<feature type="transmembrane region" description="Helical" evidence="6">
    <location>
        <begin position="92"/>
        <end position="111"/>
    </location>
</feature>
<dbReference type="AlphaFoldDB" id="A0A4U8YL12"/>
<keyword evidence="2" id="KW-1003">Cell membrane</keyword>
<accession>A0A4U8YL12</accession>
<gene>
    <name evidence="7" type="ORF">MSL71_14700</name>
</gene>
<organism evidence="7 8">
    <name type="scientific">Desulfoluna butyratoxydans</name>
    <dbReference type="NCBI Taxonomy" id="231438"/>
    <lineage>
        <taxon>Bacteria</taxon>
        <taxon>Pseudomonadati</taxon>
        <taxon>Thermodesulfobacteriota</taxon>
        <taxon>Desulfobacteria</taxon>
        <taxon>Desulfobacterales</taxon>
        <taxon>Desulfolunaceae</taxon>
        <taxon>Desulfoluna</taxon>
    </lineage>
</organism>
<evidence type="ECO:0000256" key="6">
    <source>
        <dbReference type="SAM" id="Phobius"/>
    </source>
</evidence>
<dbReference type="Proteomes" id="UP000507962">
    <property type="component" value="Unassembled WGS sequence"/>
</dbReference>
<evidence type="ECO:0000256" key="1">
    <source>
        <dbReference type="ARBA" id="ARBA00004651"/>
    </source>
</evidence>
<proteinExistence type="predicted"/>
<keyword evidence="3 6" id="KW-0812">Transmembrane</keyword>